<feature type="region of interest" description="Disordered" evidence="1">
    <location>
        <begin position="330"/>
        <end position="368"/>
    </location>
</feature>
<dbReference type="PANTHER" id="PTHR11102">
    <property type="entry name" value="SEL-1-LIKE PROTEIN"/>
    <property type="match status" value="1"/>
</dbReference>
<comment type="caution">
    <text evidence="4">The sequence shown here is derived from an EMBL/GenBank/DDBJ whole genome shotgun (WGS) entry which is preliminary data.</text>
</comment>
<feature type="signal peptide" evidence="2">
    <location>
        <begin position="1"/>
        <end position="15"/>
    </location>
</feature>
<dbReference type="Gene3D" id="2.60.40.2180">
    <property type="match status" value="1"/>
</dbReference>
<organism evidence="4 5">
    <name type="scientific">Marinomonas ostreistagni</name>
    <dbReference type="NCBI Taxonomy" id="359209"/>
    <lineage>
        <taxon>Bacteria</taxon>
        <taxon>Pseudomonadati</taxon>
        <taxon>Pseudomonadota</taxon>
        <taxon>Gammaproteobacteria</taxon>
        <taxon>Oceanospirillales</taxon>
        <taxon>Oceanospirillaceae</taxon>
        <taxon>Marinomonas</taxon>
    </lineage>
</organism>
<proteinExistence type="predicted"/>
<accession>A0ABS0ZFP1</accession>
<protein>
    <submittedName>
        <fullName evidence="4">SEL1-like repeat protein</fullName>
    </submittedName>
</protein>
<reference evidence="4 5" key="1">
    <citation type="submission" date="2020-12" db="EMBL/GenBank/DDBJ databases">
        <title>Comparative genome analysis of fungal antagonists Marinomonas ostreistagni 398 and M. spartinae 468.</title>
        <authorList>
            <person name="Fields J.L."/>
            <person name="Mavrodi O.V."/>
            <person name="Biber P.D."/>
            <person name="Indest K.J."/>
            <person name="Mavrodi D.V."/>
        </authorList>
    </citation>
    <scope>NUCLEOTIDE SEQUENCE [LARGE SCALE GENOMIC DNA]</scope>
    <source>
        <strain evidence="4 5">USM7</strain>
    </source>
</reference>
<dbReference type="InterPro" id="IPR006597">
    <property type="entry name" value="Sel1-like"/>
</dbReference>
<dbReference type="PROSITE" id="PS51257">
    <property type="entry name" value="PROKAR_LIPOPROTEIN"/>
    <property type="match status" value="1"/>
</dbReference>
<feature type="chain" id="PRO_5047407096" evidence="2">
    <location>
        <begin position="16"/>
        <end position="662"/>
    </location>
</feature>
<dbReference type="Gene3D" id="3.40.50.1820">
    <property type="entry name" value="alpha/beta hydrolase"/>
    <property type="match status" value="1"/>
</dbReference>
<evidence type="ECO:0000259" key="3">
    <source>
        <dbReference type="Pfam" id="PF18435"/>
    </source>
</evidence>
<dbReference type="Gene3D" id="1.25.40.10">
    <property type="entry name" value="Tetratricopeptide repeat domain"/>
    <property type="match status" value="2"/>
</dbReference>
<dbReference type="PANTHER" id="PTHR11102:SF160">
    <property type="entry name" value="ERAD-ASSOCIATED E3 UBIQUITIN-PROTEIN LIGASE COMPONENT HRD3"/>
    <property type="match status" value="1"/>
</dbReference>
<dbReference type="InterPro" id="IPR000801">
    <property type="entry name" value="Esterase-like"/>
</dbReference>
<keyword evidence="2" id="KW-0732">Signal</keyword>
<feature type="domain" description="Esterase Ig-like N-terminal" evidence="3">
    <location>
        <begin position="258"/>
        <end position="394"/>
    </location>
</feature>
<evidence type="ECO:0000313" key="4">
    <source>
        <dbReference type="EMBL" id="MBJ7552476.1"/>
    </source>
</evidence>
<dbReference type="RefSeq" id="WP_199464020.1">
    <property type="nucleotide sequence ID" value="NZ_JAEMUH010000021.1"/>
</dbReference>
<dbReference type="Pfam" id="PF00756">
    <property type="entry name" value="Esterase"/>
    <property type="match status" value="1"/>
</dbReference>
<evidence type="ECO:0000313" key="5">
    <source>
        <dbReference type="Proteomes" id="UP000598488"/>
    </source>
</evidence>
<dbReference type="InterPro" id="IPR041172">
    <property type="entry name" value="EstA_Ig-like_N"/>
</dbReference>
<keyword evidence="5" id="KW-1185">Reference proteome</keyword>
<dbReference type="InterPro" id="IPR011990">
    <property type="entry name" value="TPR-like_helical_dom_sf"/>
</dbReference>
<dbReference type="InterPro" id="IPR050767">
    <property type="entry name" value="Sel1_AlgK"/>
</dbReference>
<evidence type="ECO:0000256" key="2">
    <source>
        <dbReference type="SAM" id="SignalP"/>
    </source>
</evidence>
<dbReference type="Pfam" id="PF08238">
    <property type="entry name" value="Sel1"/>
    <property type="match status" value="5"/>
</dbReference>
<dbReference type="EMBL" id="JAEMUH010000021">
    <property type="protein sequence ID" value="MBJ7552476.1"/>
    <property type="molecule type" value="Genomic_DNA"/>
</dbReference>
<gene>
    <name evidence="4" type="ORF">JHD44_17480</name>
</gene>
<dbReference type="SUPFAM" id="SSF81901">
    <property type="entry name" value="HCP-like"/>
    <property type="match status" value="1"/>
</dbReference>
<name>A0ABS0ZFP1_9GAMM</name>
<dbReference type="SMART" id="SM00671">
    <property type="entry name" value="SEL1"/>
    <property type="match status" value="6"/>
</dbReference>
<dbReference type="Pfam" id="PF18435">
    <property type="entry name" value="EstA_Ig_like"/>
    <property type="match status" value="1"/>
</dbReference>
<dbReference type="Proteomes" id="UP000598488">
    <property type="component" value="Unassembled WGS sequence"/>
</dbReference>
<evidence type="ECO:0000256" key="1">
    <source>
        <dbReference type="SAM" id="MobiDB-lite"/>
    </source>
</evidence>
<dbReference type="SUPFAM" id="SSF53474">
    <property type="entry name" value="alpha/beta-Hydrolases"/>
    <property type="match status" value="1"/>
</dbReference>
<dbReference type="InterPro" id="IPR029058">
    <property type="entry name" value="AB_hydrolase_fold"/>
</dbReference>
<sequence>MKKTLLALTISTVLAGCSALSSNGSNEMALYEQANKTGEESLALQYLTQASLKGNSQATARLGEAYMNGRYGLDDEAKGAELLQKAADEGERRAMTDLGIAYLYGQGVQQDYQQAYVWLNKAKNNGDMKAPRYIGLVYQNGWGKAIDYVEAASNFELAANRGDITSQYYLGKLYETGQGVQQDYVKAIALYNQSASRGDHVSLPAILALANVYENGIGVKRDTKQALSWYAKASRLGSTEAKEKIGYYQYPDHPKVMNVTALVDVLGDGQKVAGVAIEFTQDIDISSLDISDFQVNGREIQSVYVNDKAELGTGLSSGSFVIVTLKTDIDPESSQMGGGPSEQDSNNSEKNSDQAAHGNGPTLGQISDKSAEPTILDVSIIQSGEVSLVSGQVSLASDAKMKSNATLNPAIEGFQQLVFHDDELDKDLMYNLYVPKNYDTSKSYPLVLFMHDAGVVSNNPTEALTQGLGGVIWASERDQALHESFVLVPQYNAIMADDNSQTSVDMDVTVNLIKSLSEQYAIDEKRLYNTGQSMGGMTSIAMDIKYPDLFAASLLVACQWDPELVAPLANKPLWIVVSEGDTKANPGMDAITDVLANEGATVSKAKWDAQASKSVMAAQVSHMLKQGAQVNYTVFEGGSHRYTWQYAYSIDAIRDWLFAQHK</sequence>